<protein>
    <submittedName>
        <fullName evidence="2">Uncharacterized protein</fullName>
    </submittedName>
</protein>
<feature type="transmembrane region" description="Helical" evidence="1">
    <location>
        <begin position="12"/>
        <end position="32"/>
    </location>
</feature>
<comment type="caution">
    <text evidence="2">The sequence shown here is derived from an EMBL/GenBank/DDBJ whole genome shotgun (WGS) entry which is preliminary data.</text>
</comment>
<keyword evidence="1" id="KW-0472">Membrane</keyword>
<gene>
    <name evidence="2" type="ORF">LCGC14_2093360</name>
</gene>
<proteinExistence type="predicted"/>
<evidence type="ECO:0000256" key="1">
    <source>
        <dbReference type="SAM" id="Phobius"/>
    </source>
</evidence>
<dbReference type="AlphaFoldDB" id="A0A0F9H8W6"/>
<keyword evidence="1" id="KW-1133">Transmembrane helix</keyword>
<keyword evidence="1" id="KW-0812">Transmembrane</keyword>
<sequence length="109" mass="12091">MMKLPFHVDSPLAAGVFSLAVSLAFAFLYWAYDRNVFRIGDGLGWFFERQFGMVAPDKARRAGRGFLLAMAILFGCMALFGISVGTGVIENGDPPKPIAMEEFLEEHRN</sequence>
<reference evidence="2" key="1">
    <citation type="journal article" date="2015" name="Nature">
        <title>Complex archaea that bridge the gap between prokaryotes and eukaryotes.</title>
        <authorList>
            <person name="Spang A."/>
            <person name="Saw J.H."/>
            <person name="Jorgensen S.L."/>
            <person name="Zaremba-Niedzwiedzka K."/>
            <person name="Martijn J."/>
            <person name="Lind A.E."/>
            <person name="van Eijk R."/>
            <person name="Schleper C."/>
            <person name="Guy L."/>
            <person name="Ettema T.J."/>
        </authorList>
    </citation>
    <scope>NUCLEOTIDE SEQUENCE</scope>
</reference>
<organism evidence="2">
    <name type="scientific">marine sediment metagenome</name>
    <dbReference type="NCBI Taxonomy" id="412755"/>
    <lineage>
        <taxon>unclassified sequences</taxon>
        <taxon>metagenomes</taxon>
        <taxon>ecological metagenomes</taxon>
    </lineage>
</organism>
<accession>A0A0F9H8W6</accession>
<evidence type="ECO:0000313" key="2">
    <source>
        <dbReference type="EMBL" id="KKL71592.1"/>
    </source>
</evidence>
<feature type="transmembrane region" description="Helical" evidence="1">
    <location>
        <begin position="66"/>
        <end position="89"/>
    </location>
</feature>
<dbReference type="EMBL" id="LAZR01025544">
    <property type="protein sequence ID" value="KKL71592.1"/>
    <property type="molecule type" value="Genomic_DNA"/>
</dbReference>
<name>A0A0F9H8W6_9ZZZZ</name>